<dbReference type="GO" id="GO:0032126">
    <property type="term" value="C:eisosome"/>
    <property type="evidence" value="ECO:0007669"/>
    <property type="project" value="TreeGrafter"/>
</dbReference>
<dbReference type="GO" id="GO:0072659">
    <property type="term" value="P:protein localization to plasma membrane"/>
    <property type="evidence" value="ECO:0007669"/>
    <property type="project" value="TreeGrafter"/>
</dbReference>
<dbReference type="GO" id="GO:0070941">
    <property type="term" value="P:eisosome assembly"/>
    <property type="evidence" value="ECO:0007669"/>
    <property type="project" value="TreeGrafter"/>
</dbReference>
<dbReference type="Pfam" id="PF01284">
    <property type="entry name" value="MARVEL"/>
    <property type="match status" value="1"/>
</dbReference>
<dbReference type="InterPro" id="IPR052649">
    <property type="entry name" value="NCE102-like"/>
</dbReference>
<comment type="subcellular location">
    <subcellularLocation>
        <location evidence="1">Membrane</location>
        <topology evidence="1">Multi-pass membrane protein</topology>
    </subcellularLocation>
</comment>
<feature type="domain" description="MARVEL" evidence="6">
    <location>
        <begin position="2"/>
        <end position="153"/>
    </location>
</feature>
<dbReference type="EMBL" id="JAFIMR010000008">
    <property type="protein sequence ID" value="KAI1875302.1"/>
    <property type="molecule type" value="Genomic_DNA"/>
</dbReference>
<dbReference type="InterPro" id="IPR008253">
    <property type="entry name" value="Marvel"/>
</dbReference>
<reference evidence="7" key="1">
    <citation type="submission" date="2021-03" db="EMBL/GenBank/DDBJ databases">
        <title>Revisited historic fungal species revealed as producer of novel bioactive compounds through whole genome sequencing and comparative genomics.</title>
        <authorList>
            <person name="Vignolle G.A."/>
            <person name="Hochenegger N."/>
            <person name="Mach R.L."/>
            <person name="Mach-Aigner A.R."/>
            <person name="Javad Rahimi M."/>
            <person name="Salim K.A."/>
            <person name="Chan C.M."/>
            <person name="Lim L.B.L."/>
            <person name="Cai F."/>
            <person name="Druzhinina I.S."/>
            <person name="U'Ren J.M."/>
            <person name="Derntl C."/>
        </authorList>
    </citation>
    <scope>NUCLEOTIDE SEQUENCE</scope>
    <source>
        <strain evidence="7">TUCIM 5799</strain>
    </source>
</reference>
<dbReference type="GO" id="GO:0005886">
    <property type="term" value="C:plasma membrane"/>
    <property type="evidence" value="ECO:0007669"/>
    <property type="project" value="TreeGrafter"/>
</dbReference>
<keyword evidence="8" id="KW-1185">Reference proteome</keyword>
<dbReference type="OrthoDB" id="5423111at2759"/>
<proteinExistence type="predicted"/>
<dbReference type="PANTHER" id="PTHR28165:SF1">
    <property type="entry name" value="NON-CLASSICAL EXPORT PROTEIN 2-RELATED"/>
    <property type="match status" value="1"/>
</dbReference>
<protein>
    <recommendedName>
        <fullName evidence="6">MARVEL domain-containing protein</fullName>
    </recommendedName>
</protein>
<keyword evidence="2 5" id="KW-0812">Transmembrane</keyword>
<feature type="transmembrane region" description="Helical" evidence="5">
    <location>
        <begin position="132"/>
        <end position="152"/>
    </location>
</feature>
<dbReference type="PANTHER" id="PTHR28165">
    <property type="entry name" value="NON-CLASSICAL EXPORT PROTEIN 2-RELATED"/>
    <property type="match status" value="1"/>
</dbReference>
<feature type="transmembrane region" description="Helical" evidence="5">
    <location>
        <begin position="69"/>
        <end position="95"/>
    </location>
</feature>
<keyword evidence="4 5" id="KW-0472">Membrane</keyword>
<evidence type="ECO:0000256" key="4">
    <source>
        <dbReference type="ARBA" id="ARBA00023136"/>
    </source>
</evidence>
<dbReference type="AlphaFoldDB" id="A0A9P9WQW2"/>
<dbReference type="Proteomes" id="UP000829685">
    <property type="component" value="Unassembled WGS sequence"/>
</dbReference>
<dbReference type="PROSITE" id="PS51225">
    <property type="entry name" value="MARVEL"/>
    <property type="match status" value="1"/>
</dbReference>
<accession>A0A9P9WQW2</accession>
<keyword evidence="3 5" id="KW-1133">Transmembrane helix</keyword>
<evidence type="ECO:0000313" key="7">
    <source>
        <dbReference type="EMBL" id="KAI1875302.1"/>
    </source>
</evidence>
<evidence type="ECO:0000256" key="2">
    <source>
        <dbReference type="ARBA" id="ARBA00022692"/>
    </source>
</evidence>
<evidence type="ECO:0000256" key="5">
    <source>
        <dbReference type="SAM" id="Phobius"/>
    </source>
</evidence>
<evidence type="ECO:0000256" key="1">
    <source>
        <dbReference type="ARBA" id="ARBA00004141"/>
    </source>
</evidence>
<evidence type="ECO:0000259" key="6">
    <source>
        <dbReference type="PROSITE" id="PS51225"/>
    </source>
</evidence>
<organism evidence="7 8">
    <name type="scientific">Neoarthrinium moseri</name>
    <dbReference type="NCBI Taxonomy" id="1658444"/>
    <lineage>
        <taxon>Eukaryota</taxon>
        <taxon>Fungi</taxon>
        <taxon>Dikarya</taxon>
        <taxon>Ascomycota</taxon>
        <taxon>Pezizomycotina</taxon>
        <taxon>Sordariomycetes</taxon>
        <taxon>Xylariomycetidae</taxon>
        <taxon>Amphisphaeriales</taxon>
        <taxon>Apiosporaceae</taxon>
        <taxon>Neoarthrinium</taxon>
    </lineage>
</organism>
<gene>
    <name evidence="7" type="ORF">JX265_004360</name>
</gene>
<evidence type="ECO:0000256" key="3">
    <source>
        <dbReference type="ARBA" id="ARBA00022989"/>
    </source>
</evidence>
<name>A0A9P9WQW2_9PEZI</name>
<feature type="transmembrane region" description="Helical" evidence="5">
    <location>
        <begin position="12"/>
        <end position="30"/>
    </location>
</feature>
<sequence length="170" mass="18097">MEFNFINNVLRIVQLLWTLLITALIGNAIASYGGAAGSAKSAINFAMFVAVLSWIASLYGLISSFVTAIAFPIVLLALDALAVLFTFIAAVVLAAKLTAVNCADLSGRASDYIAFGSPNDTKQCRQLQASDVFLWFLFACFAATMFFAFKAFRGSGGSVRRGPNMSQIGV</sequence>
<feature type="transmembrane region" description="Helical" evidence="5">
    <location>
        <begin position="42"/>
        <end position="62"/>
    </location>
</feature>
<evidence type="ECO:0000313" key="8">
    <source>
        <dbReference type="Proteomes" id="UP000829685"/>
    </source>
</evidence>
<comment type="caution">
    <text evidence="7">The sequence shown here is derived from an EMBL/GenBank/DDBJ whole genome shotgun (WGS) entry which is preliminary data.</text>
</comment>